<evidence type="ECO:0000313" key="2">
    <source>
        <dbReference type="Proteomes" id="UP001279734"/>
    </source>
</evidence>
<accession>A0AAD3S903</accession>
<dbReference type="GO" id="GO:0006796">
    <property type="term" value="P:phosphate-containing compound metabolic process"/>
    <property type="evidence" value="ECO:0007669"/>
    <property type="project" value="InterPro"/>
</dbReference>
<dbReference type="Gene3D" id="3.90.80.10">
    <property type="entry name" value="Inorganic pyrophosphatase"/>
    <property type="match status" value="1"/>
</dbReference>
<dbReference type="GO" id="GO:0005737">
    <property type="term" value="C:cytoplasm"/>
    <property type="evidence" value="ECO:0007669"/>
    <property type="project" value="InterPro"/>
</dbReference>
<gene>
    <name evidence="1" type="ORF">Nepgr_008142</name>
</gene>
<comment type="caution">
    <text evidence="1">The sequence shown here is derived from an EMBL/GenBank/DDBJ whole genome shotgun (WGS) entry which is preliminary data.</text>
</comment>
<evidence type="ECO:0008006" key="3">
    <source>
        <dbReference type="Google" id="ProtNLM"/>
    </source>
</evidence>
<keyword evidence="2" id="KW-1185">Reference proteome</keyword>
<sequence>MTLTESCHHKELLNDLPPHRLAEIRCFFEDDKRKENKGVAVDDYLPAEAAISAIKYSHVFDNLSFKFIGFMTLYHSLICQVILSTVPVSIPFIIMLKLSLCLIHASSLK</sequence>
<name>A0AAD3S903_NEPGR</name>
<organism evidence="1 2">
    <name type="scientific">Nepenthes gracilis</name>
    <name type="common">Slender pitcher plant</name>
    <dbReference type="NCBI Taxonomy" id="150966"/>
    <lineage>
        <taxon>Eukaryota</taxon>
        <taxon>Viridiplantae</taxon>
        <taxon>Streptophyta</taxon>
        <taxon>Embryophyta</taxon>
        <taxon>Tracheophyta</taxon>
        <taxon>Spermatophyta</taxon>
        <taxon>Magnoliopsida</taxon>
        <taxon>eudicotyledons</taxon>
        <taxon>Gunneridae</taxon>
        <taxon>Pentapetalae</taxon>
        <taxon>Caryophyllales</taxon>
        <taxon>Nepenthaceae</taxon>
        <taxon>Nepenthes</taxon>
    </lineage>
</organism>
<dbReference type="GO" id="GO:0004427">
    <property type="term" value="F:inorganic diphosphate phosphatase activity"/>
    <property type="evidence" value="ECO:0007669"/>
    <property type="project" value="InterPro"/>
</dbReference>
<dbReference type="AlphaFoldDB" id="A0AAD3S903"/>
<evidence type="ECO:0000313" key="1">
    <source>
        <dbReference type="EMBL" id="GMH06302.1"/>
    </source>
</evidence>
<dbReference type="Proteomes" id="UP001279734">
    <property type="component" value="Unassembled WGS sequence"/>
</dbReference>
<dbReference type="EMBL" id="BSYO01000006">
    <property type="protein sequence ID" value="GMH06302.1"/>
    <property type="molecule type" value="Genomic_DNA"/>
</dbReference>
<dbReference type="InterPro" id="IPR036649">
    <property type="entry name" value="Pyrophosphatase_sf"/>
</dbReference>
<dbReference type="SUPFAM" id="SSF50324">
    <property type="entry name" value="Inorganic pyrophosphatase"/>
    <property type="match status" value="1"/>
</dbReference>
<dbReference type="GO" id="GO:0000287">
    <property type="term" value="F:magnesium ion binding"/>
    <property type="evidence" value="ECO:0007669"/>
    <property type="project" value="InterPro"/>
</dbReference>
<proteinExistence type="predicted"/>
<protein>
    <recommendedName>
        <fullName evidence="3">Inorganic diphosphatase</fullName>
    </recommendedName>
</protein>
<reference evidence="1" key="1">
    <citation type="submission" date="2023-05" db="EMBL/GenBank/DDBJ databases">
        <title>Nepenthes gracilis genome sequencing.</title>
        <authorList>
            <person name="Fukushima K."/>
        </authorList>
    </citation>
    <scope>NUCLEOTIDE SEQUENCE</scope>
    <source>
        <strain evidence="1">SING2019-196</strain>
    </source>
</reference>